<proteinExistence type="predicted"/>
<dbReference type="Proteomes" id="UP001412067">
    <property type="component" value="Unassembled WGS sequence"/>
</dbReference>
<feature type="region of interest" description="Disordered" evidence="1">
    <location>
        <begin position="88"/>
        <end position="168"/>
    </location>
</feature>
<evidence type="ECO:0000313" key="3">
    <source>
        <dbReference type="Proteomes" id="UP001412067"/>
    </source>
</evidence>
<feature type="compositionally biased region" description="Low complexity" evidence="1">
    <location>
        <begin position="47"/>
        <end position="65"/>
    </location>
</feature>
<feature type="region of interest" description="Disordered" evidence="1">
    <location>
        <begin position="1"/>
        <end position="70"/>
    </location>
</feature>
<dbReference type="EMBL" id="JBBWWR010000004">
    <property type="protein sequence ID" value="KAK8968174.1"/>
    <property type="molecule type" value="Genomic_DNA"/>
</dbReference>
<protein>
    <submittedName>
        <fullName evidence="2">Uncharacterized protein</fullName>
    </submittedName>
</protein>
<accession>A0ABR2MVE5</accession>
<comment type="caution">
    <text evidence="2">The sequence shown here is derived from an EMBL/GenBank/DDBJ whole genome shotgun (WGS) entry which is preliminary data.</text>
</comment>
<feature type="compositionally biased region" description="Basic and acidic residues" evidence="1">
    <location>
        <begin position="103"/>
        <end position="113"/>
    </location>
</feature>
<feature type="compositionally biased region" description="Polar residues" evidence="1">
    <location>
        <begin position="1"/>
        <end position="33"/>
    </location>
</feature>
<gene>
    <name evidence="2" type="ORF">KSP40_PGU003160</name>
</gene>
<evidence type="ECO:0000313" key="2">
    <source>
        <dbReference type="EMBL" id="KAK8968174.1"/>
    </source>
</evidence>
<sequence length="168" mass="17164">MSAPSLQSQVIPSDACSPTETTIPNLIGSQSAGSFVALGYPPPPGTLAPTPHIPSGSIPSASASATPDKCSLQLAPDTSLVALYLSSDSSQEATTKSSPHAKNGVEKLSKKGDAVLIDSEEGTPVSKPRKRRTPKTQNLVPKGDALDGPEDGPVQEDTKVKPAALLVS</sequence>
<keyword evidence="3" id="KW-1185">Reference proteome</keyword>
<organism evidence="2 3">
    <name type="scientific">Platanthera guangdongensis</name>
    <dbReference type="NCBI Taxonomy" id="2320717"/>
    <lineage>
        <taxon>Eukaryota</taxon>
        <taxon>Viridiplantae</taxon>
        <taxon>Streptophyta</taxon>
        <taxon>Embryophyta</taxon>
        <taxon>Tracheophyta</taxon>
        <taxon>Spermatophyta</taxon>
        <taxon>Magnoliopsida</taxon>
        <taxon>Liliopsida</taxon>
        <taxon>Asparagales</taxon>
        <taxon>Orchidaceae</taxon>
        <taxon>Orchidoideae</taxon>
        <taxon>Orchideae</taxon>
        <taxon>Orchidinae</taxon>
        <taxon>Platanthera</taxon>
    </lineage>
</organism>
<evidence type="ECO:0000256" key="1">
    <source>
        <dbReference type="SAM" id="MobiDB-lite"/>
    </source>
</evidence>
<feature type="compositionally biased region" description="Polar residues" evidence="1">
    <location>
        <begin position="88"/>
        <end position="100"/>
    </location>
</feature>
<reference evidence="2 3" key="1">
    <citation type="journal article" date="2022" name="Nat. Plants">
        <title>Genomes of leafy and leafless Platanthera orchids illuminate the evolution of mycoheterotrophy.</title>
        <authorList>
            <person name="Li M.H."/>
            <person name="Liu K.W."/>
            <person name="Li Z."/>
            <person name="Lu H.C."/>
            <person name="Ye Q.L."/>
            <person name="Zhang D."/>
            <person name="Wang J.Y."/>
            <person name="Li Y.F."/>
            <person name="Zhong Z.M."/>
            <person name="Liu X."/>
            <person name="Yu X."/>
            <person name="Liu D.K."/>
            <person name="Tu X.D."/>
            <person name="Liu B."/>
            <person name="Hao Y."/>
            <person name="Liao X.Y."/>
            <person name="Jiang Y.T."/>
            <person name="Sun W.H."/>
            <person name="Chen J."/>
            <person name="Chen Y.Q."/>
            <person name="Ai Y."/>
            <person name="Zhai J.W."/>
            <person name="Wu S.S."/>
            <person name="Zhou Z."/>
            <person name="Hsiao Y.Y."/>
            <person name="Wu W.L."/>
            <person name="Chen Y.Y."/>
            <person name="Lin Y.F."/>
            <person name="Hsu J.L."/>
            <person name="Li C.Y."/>
            <person name="Wang Z.W."/>
            <person name="Zhao X."/>
            <person name="Zhong W.Y."/>
            <person name="Ma X.K."/>
            <person name="Ma L."/>
            <person name="Huang J."/>
            <person name="Chen G.Z."/>
            <person name="Huang M.Z."/>
            <person name="Huang L."/>
            <person name="Peng D.H."/>
            <person name="Luo Y.B."/>
            <person name="Zou S.Q."/>
            <person name="Chen S.P."/>
            <person name="Lan S."/>
            <person name="Tsai W.C."/>
            <person name="Van de Peer Y."/>
            <person name="Liu Z.J."/>
        </authorList>
    </citation>
    <scope>NUCLEOTIDE SEQUENCE [LARGE SCALE GENOMIC DNA]</scope>
    <source>
        <strain evidence="2">Lor288</strain>
    </source>
</reference>
<name>A0ABR2MVE5_9ASPA</name>